<protein>
    <recommendedName>
        <fullName evidence="4">PEBP-like protein</fullName>
    </recommendedName>
</protein>
<dbReference type="Pfam" id="PF01161">
    <property type="entry name" value="PBP"/>
    <property type="match status" value="1"/>
</dbReference>
<dbReference type="InterPro" id="IPR036610">
    <property type="entry name" value="PEBP-like_sf"/>
</dbReference>
<dbReference type="InterPro" id="IPR035810">
    <property type="entry name" value="PEBP_euk"/>
</dbReference>
<evidence type="ECO:0000256" key="1">
    <source>
        <dbReference type="SAM" id="SignalP"/>
    </source>
</evidence>
<dbReference type="InterPro" id="IPR008914">
    <property type="entry name" value="PEBP"/>
</dbReference>
<dbReference type="CDD" id="cd00866">
    <property type="entry name" value="PEBP_euk"/>
    <property type="match status" value="1"/>
</dbReference>
<dbReference type="Gene3D" id="3.90.280.10">
    <property type="entry name" value="PEBP-like"/>
    <property type="match status" value="1"/>
</dbReference>
<keyword evidence="3" id="KW-1185">Reference proteome</keyword>
<dbReference type="Proteomes" id="UP001149813">
    <property type="component" value="Unassembled WGS sequence"/>
</dbReference>
<comment type="caution">
    <text evidence="2">The sequence shown here is derived from an EMBL/GenBank/DDBJ whole genome shotgun (WGS) entry which is preliminary data.</text>
</comment>
<evidence type="ECO:0000313" key="3">
    <source>
        <dbReference type="Proteomes" id="UP001149813"/>
    </source>
</evidence>
<keyword evidence="1" id="KW-0732">Signal</keyword>
<gene>
    <name evidence="2" type="ORF">LPJ53_005633</name>
</gene>
<dbReference type="SUPFAM" id="SSF49777">
    <property type="entry name" value="PEBP-like"/>
    <property type="match status" value="1"/>
</dbReference>
<proteinExistence type="predicted"/>
<evidence type="ECO:0000313" key="2">
    <source>
        <dbReference type="EMBL" id="KAJ1719644.1"/>
    </source>
</evidence>
<dbReference type="EMBL" id="JANBOJ010000362">
    <property type="protein sequence ID" value="KAJ1719644.1"/>
    <property type="molecule type" value="Genomic_DNA"/>
</dbReference>
<reference evidence="2" key="1">
    <citation type="submission" date="2022-07" db="EMBL/GenBank/DDBJ databases">
        <title>Phylogenomic reconstructions and comparative analyses of Kickxellomycotina fungi.</title>
        <authorList>
            <person name="Reynolds N.K."/>
            <person name="Stajich J.E."/>
            <person name="Barry K."/>
            <person name="Grigoriev I.V."/>
            <person name="Crous P."/>
            <person name="Smith M.E."/>
        </authorList>
    </citation>
    <scope>NUCLEOTIDE SEQUENCE</scope>
    <source>
        <strain evidence="2">NBRC 32514</strain>
    </source>
</reference>
<dbReference type="PANTHER" id="PTHR11362">
    <property type="entry name" value="PHOSPHATIDYLETHANOLAMINE-BINDING PROTEIN"/>
    <property type="match status" value="1"/>
</dbReference>
<feature type="signal peptide" evidence="1">
    <location>
        <begin position="1"/>
        <end position="24"/>
    </location>
</feature>
<dbReference type="OrthoDB" id="2506647at2759"/>
<organism evidence="2 3">
    <name type="scientific">Coemansia erecta</name>
    <dbReference type="NCBI Taxonomy" id="147472"/>
    <lineage>
        <taxon>Eukaryota</taxon>
        <taxon>Fungi</taxon>
        <taxon>Fungi incertae sedis</taxon>
        <taxon>Zoopagomycota</taxon>
        <taxon>Kickxellomycotina</taxon>
        <taxon>Kickxellomycetes</taxon>
        <taxon>Kickxellales</taxon>
        <taxon>Kickxellaceae</taxon>
        <taxon>Coemansia</taxon>
    </lineage>
</organism>
<sequence length="357" mass="40477">MLRIPVYLTLLAVGLPVFVSRVNANPRHGGHETILTTVVFHPVNDAKQASDNNYSQSPTSAASVDYIDYFEKQLPHEETFYDYEDRRPRATEYADYEDTKRPLAREAVSNYDDESNMSTHTVYEYDQIAPQSAFHRQIRHSGETKPHIIPPTDGKDSAAPETVSDLLLKDEIVRRNTLDGIHDELANSGLIPDVLPSEFQPEFNITLRFNNQTVQLGEVLTLNDTRHEPMIEFDSQPEQTFSVAIVDPDAPSMARHGYRSFRHFLVSNLDSQESTVSNILTAYEPPKPAFGTGMHRYAVVVLKQLGGRFNVTDGDVPESRTRFNVVDWGKTHNMKPVAASFFLVKRMHQNEHVDYSV</sequence>
<evidence type="ECO:0008006" key="4">
    <source>
        <dbReference type="Google" id="ProtNLM"/>
    </source>
</evidence>
<accession>A0A9W7XW95</accession>
<dbReference type="PANTHER" id="PTHR11362:SF82">
    <property type="entry name" value="PHOSPHATIDYLETHANOLAMINE-BINDING PROTEIN 4"/>
    <property type="match status" value="1"/>
</dbReference>
<name>A0A9W7XW95_9FUNG</name>
<dbReference type="AlphaFoldDB" id="A0A9W7XW95"/>
<feature type="chain" id="PRO_5040778636" description="PEBP-like protein" evidence="1">
    <location>
        <begin position="25"/>
        <end position="357"/>
    </location>
</feature>